<name>A0ACC0KLY7_CHOFU</name>
<accession>A0ACC0KLY7</accession>
<evidence type="ECO:0000313" key="1">
    <source>
        <dbReference type="EMBL" id="KAI8437489.1"/>
    </source>
</evidence>
<evidence type="ECO:0000313" key="2">
    <source>
        <dbReference type="Proteomes" id="UP001064048"/>
    </source>
</evidence>
<reference evidence="1 2" key="1">
    <citation type="journal article" date="2022" name="Genome Biol. Evol.">
        <title>The Spruce Budworm Genome: Reconstructing the Evolutionary History of Antifreeze Proteins.</title>
        <authorList>
            <person name="Beliveau C."/>
            <person name="Gagne P."/>
            <person name="Picq S."/>
            <person name="Vernygora O."/>
            <person name="Keeling C.I."/>
            <person name="Pinkney K."/>
            <person name="Doucet D."/>
            <person name="Wen F."/>
            <person name="Johnston J.S."/>
            <person name="Maaroufi H."/>
            <person name="Boyle B."/>
            <person name="Laroche J."/>
            <person name="Dewar K."/>
            <person name="Juretic N."/>
            <person name="Blackburn G."/>
            <person name="Nisole A."/>
            <person name="Brunet B."/>
            <person name="Brandao M."/>
            <person name="Lumley L."/>
            <person name="Duan J."/>
            <person name="Quan G."/>
            <person name="Lucarotti C.J."/>
            <person name="Roe A.D."/>
            <person name="Sperling F.A.H."/>
            <person name="Levesque R.C."/>
            <person name="Cusson M."/>
        </authorList>
    </citation>
    <scope>NUCLEOTIDE SEQUENCE [LARGE SCALE GENOMIC DNA]</scope>
    <source>
        <strain evidence="1">Glfc:IPQL:Cfum</strain>
    </source>
</reference>
<protein>
    <submittedName>
        <fullName evidence="1">Uncharacterized protein</fullName>
    </submittedName>
</protein>
<sequence>MNLKSILLVLSLAWRAFAYKILLLAPIPIRSLNILGVGYVRHLINAGHEVTYVSAYPVKDISSNNFRQVDLSDTHLNLIAEDDSLNISYLMSHPLDEDGEIEYLQISSVEVGIATFENKQMLALLNDPSVTFDVVICDFVESEIYAALAAYYDCPMIWEYSMGSHWQTLRLIDETTNPAYAFDYLTSDIPPHHSVGTRVKKVWSQIKWQFMKYKTLPLERGFYYEFFGPLMAKKNKPLPDYDALIYNASLVLSNDYVGNGRITSVPQNFKFIGGYHIETPTKPVPTEIKTILDNAQHGFIYFSMGSLWRSKDIPEHVTKALLDLFGSLKETVMWKYEDKLLNVPKNVHIVPWAPQQTHPKCKFFISHGGLLSTLESIHFGVPTIGIPLYFDQFINVNRDVISGRTVKVDFTLNLVEDLRLAIQKIRHPSYKQQAMELSQIYHDRPVSPGKELVHWVEHVIKTGGAPHLRSPASMMPWYQKMFLDVVLYIVAVVSVFVYLVKKYQCTKKIVCSSKKLN</sequence>
<dbReference type="Proteomes" id="UP001064048">
    <property type="component" value="Chromosome 20"/>
</dbReference>
<proteinExistence type="predicted"/>
<dbReference type="EMBL" id="CM046120">
    <property type="protein sequence ID" value="KAI8437489.1"/>
    <property type="molecule type" value="Genomic_DNA"/>
</dbReference>
<organism evidence="1 2">
    <name type="scientific">Choristoneura fumiferana</name>
    <name type="common">Spruce budworm moth</name>
    <name type="synonym">Archips fumiferana</name>
    <dbReference type="NCBI Taxonomy" id="7141"/>
    <lineage>
        <taxon>Eukaryota</taxon>
        <taxon>Metazoa</taxon>
        <taxon>Ecdysozoa</taxon>
        <taxon>Arthropoda</taxon>
        <taxon>Hexapoda</taxon>
        <taxon>Insecta</taxon>
        <taxon>Pterygota</taxon>
        <taxon>Neoptera</taxon>
        <taxon>Endopterygota</taxon>
        <taxon>Lepidoptera</taxon>
        <taxon>Glossata</taxon>
        <taxon>Ditrysia</taxon>
        <taxon>Tortricoidea</taxon>
        <taxon>Tortricidae</taxon>
        <taxon>Tortricinae</taxon>
        <taxon>Choristoneura</taxon>
    </lineage>
</organism>
<keyword evidence="2" id="KW-1185">Reference proteome</keyword>
<gene>
    <name evidence="1" type="ORF">MSG28_011807</name>
</gene>
<comment type="caution">
    <text evidence="1">The sequence shown here is derived from an EMBL/GenBank/DDBJ whole genome shotgun (WGS) entry which is preliminary data.</text>
</comment>